<feature type="transmembrane region" description="Helical" evidence="2">
    <location>
        <begin position="1006"/>
        <end position="1025"/>
    </location>
</feature>
<keyword evidence="2" id="KW-0472">Membrane</keyword>
<feature type="transmembrane region" description="Helical" evidence="2">
    <location>
        <begin position="441"/>
        <end position="463"/>
    </location>
</feature>
<keyword evidence="4" id="KW-1185">Reference proteome</keyword>
<feature type="transmembrane region" description="Helical" evidence="2">
    <location>
        <begin position="578"/>
        <end position="599"/>
    </location>
</feature>
<feature type="compositionally biased region" description="Gly residues" evidence="1">
    <location>
        <begin position="258"/>
        <end position="277"/>
    </location>
</feature>
<dbReference type="EMBL" id="SRJD01000016">
    <property type="protein sequence ID" value="TGA97127.1"/>
    <property type="molecule type" value="Genomic_DNA"/>
</dbReference>
<feature type="transmembrane region" description="Helical" evidence="2">
    <location>
        <begin position="386"/>
        <end position="405"/>
    </location>
</feature>
<dbReference type="OrthoDB" id="9757876at2"/>
<feature type="transmembrane region" description="Helical" evidence="2">
    <location>
        <begin position="934"/>
        <end position="954"/>
    </location>
</feature>
<comment type="caution">
    <text evidence="3">The sequence shown here is derived from an EMBL/GenBank/DDBJ whole genome shotgun (WGS) entry which is preliminary data.</text>
</comment>
<protein>
    <submittedName>
        <fullName evidence="3">Efflux RND transporter permease subunit</fullName>
    </submittedName>
</protein>
<dbReference type="Gene3D" id="3.30.70.1440">
    <property type="entry name" value="Multidrug efflux transporter AcrB pore domain"/>
    <property type="match status" value="1"/>
</dbReference>
<evidence type="ECO:0000313" key="3">
    <source>
        <dbReference type="EMBL" id="TGA97127.1"/>
    </source>
</evidence>
<accession>A0A4Z0GM27</accession>
<dbReference type="PRINTS" id="PR00702">
    <property type="entry name" value="ACRIFLAVINRP"/>
</dbReference>
<organism evidence="3 4">
    <name type="scientific">Sporolactobacillus shoreae</name>
    <dbReference type="NCBI Taxonomy" id="1465501"/>
    <lineage>
        <taxon>Bacteria</taxon>
        <taxon>Bacillati</taxon>
        <taxon>Bacillota</taxon>
        <taxon>Bacilli</taxon>
        <taxon>Bacillales</taxon>
        <taxon>Sporolactobacillaceae</taxon>
        <taxon>Sporolactobacillus</taxon>
    </lineage>
</organism>
<gene>
    <name evidence="3" type="ORF">E4665_12945</name>
</gene>
<dbReference type="SUPFAM" id="SSF82866">
    <property type="entry name" value="Multidrug efflux transporter AcrB transmembrane domain"/>
    <property type="match status" value="2"/>
</dbReference>
<feature type="transmembrane region" description="Helical" evidence="2">
    <location>
        <begin position="1037"/>
        <end position="1064"/>
    </location>
</feature>
<proteinExistence type="predicted"/>
<dbReference type="Gene3D" id="3.30.70.1320">
    <property type="entry name" value="Multidrug efflux transporter AcrB pore domain like"/>
    <property type="match status" value="2"/>
</dbReference>
<feature type="compositionally biased region" description="Low complexity" evidence="1">
    <location>
        <begin position="278"/>
        <end position="297"/>
    </location>
</feature>
<dbReference type="Pfam" id="PF00873">
    <property type="entry name" value="ACR_tran"/>
    <property type="match status" value="2"/>
</dbReference>
<dbReference type="PANTHER" id="PTHR32063">
    <property type="match status" value="1"/>
</dbReference>
<evidence type="ECO:0000313" key="4">
    <source>
        <dbReference type="Proteomes" id="UP000298347"/>
    </source>
</evidence>
<dbReference type="AlphaFoldDB" id="A0A4Z0GM27"/>
<feature type="transmembrane region" description="Helical" evidence="2">
    <location>
        <begin position="960"/>
        <end position="985"/>
    </location>
</feature>
<dbReference type="InterPro" id="IPR001036">
    <property type="entry name" value="Acrflvin-R"/>
</dbReference>
<feature type="region of interest" description="Disordered" evidence="1">
    <location>
        <begin position="254"/>
        <end position="297"/>
    </location>
</feature>
<evidence type="ECO:0000256" key="1">
    <source>
        <dbReference type="SAM" id="MobiDB-lite"/>
    </source>
</evidence>
<keyword evidence="2" id="KW-0812">Transmembrane</keyword>
<feature type="transmembrane region" description="Helical" evidence="2">
    <location>
        <begin position="412"/>
        <end position="429"/>
    </location>
</feature>
<sequence length="1080" mass="115079">MRKIISFSMKNKLAVWLLTLVVIVGGIYAGTNMKMETMPNFTIPVVSVSTLYQGATPDEVDSGITQPIEQKVQTLPGVQNVSSTSATGMSSIVIEYNYSQDMDKAVNDVKQAVDQLTLPDQAQKPNVMRISMDAMPVYALSVSGKNLSLAQLSNQVKNDLLPSVEGVDGVSSVTMSGQQTEDVQIEFKDAQLKKYGLDQNTVVNLIKGNNISTPLGLYTIDKSQKSVVVSGNIGSISDLKKIRIPVMTQSAAQSQGQVGTGAGASGIAQGSGSGQMAGGAAAQRTQSTGQNQTSGTLSQVQAMKLPTVQLSDVANVTLEKKAESISRTNGEQSIGLSVVKGQDANTVDVVNGVKQKVAQFKKSNPGVTTVSMYDQGQPIQQSVATMVEKAIFGALFAMLVILLFLRNIRTTLISVISIPLSLLIALLVLKQMNVTLNIMTLGAMTIAIGRVVDDSIVVIENIYRRMSLSTEKLSGIELVREATHEMFIPIMSSTIVTIAVFLPMATVTGIVGQIFLPFALTIVFSLLASLLVAITLVPMLANTLFKNGLKKKTRSEENPGKLALFYRKVLNGALNHKLIVFGSAVIIFVASLFLVPHIGASFLPEDQQKELIVTYNPNPGQTVDDSQKVAQKAEKYLESNKNMTKMQYSIGGSDSSAMFQSSDNQALFFVSYKDSTPNFSKVQEDTLKGLNKLSDQGKWAIQDFGSGGSSTNTLTLYVYGNSMKQLQPVVNDVLDLVKKDSNFTEADSSLSQSYDQYTITADQKKLGQYGLTAGQIAQTLMASSSMVNNQALTTIKRNGDDLNVYLKTSGSSGLNNVGDLTKKTVASPTGQQVKISDLATVNKGTSPQSITKRDGNLYAQVTAKVTAKNVSGATADLQKKINKLNLPSGASVSFSGVTQQMSDSFSQLGIAMLAAIIIVYFVLVVTFGGGLAPFAILFSLPFAIIGSLVALLISGETISVSSMIGALMLIGIVITNAVVLIDRVIHKEKSGMDTREALLEAAGTRIRPILMTAIATICALIPLAIGMEGSGGLISKGLAVTVIGGITSSTILTLLIVPIIYEFLMKLKARLTRKRVKTAG</sequence>
<dbReference type="GO" id="GO:0042910">
    <property type="term" value="F:xenobiotic transmembrane transporter activity"/>
    <property type="evidence" value="ECO:0007669"/>
    <property type="project" value="TreeGrafter"/>
</dbReference>
<evidence type="ECO:0000256" key="2">
    <source>
        <dbReference type="SAM" id="Phobius"/>
    </source>
</evidence>
<dbReference type="Gene3D" id="3.30.70.1430">
    <property type="entry name" value="Multidrug efflux transporter AcrB pore domain"/>
    <property type="match status" value="2"/>
</dbReference>
<dbReference type="PANTHER" id="PTHR32063:SF0">
    <property type="entry name" value="SWARMING MOTILITY PROTEIN SWRC"/>
    <property type="match status" value="1"/>
</dbReference>
<dbReference type="GO" id="GO:0005886">
    <property type="term" value="C:plasma membrane"/>
    <property type="evidence" value="ECO:0007669"/>
    <property type="project" value="TreeGrafter"/>
</dbReference>
<dbReference type="InterPro" id="IPR027463">
    <property type="entry name" value="AcrB_DN_DC_subdom"/>
</dbReference>
<dbReference type="SUPFAM" id="SSF82693">
    <property type="entry name" value="Multidrug efflux transporter AcrB pore domain, PN1, PN2, PC1 and PC2 subdomains"/>
    <property type="match status" value="2"/>
</dbReference>
<keyword evidence="2" id="KW-1133">Transmembrane helix</keyword>
<feature type="transmembrane region" description="Helical" evidence="2">
    <location>
        <begin position="522"/>
        <end position="545"/>
    </location>
</feature>
<dbReference type="Proteomes" id="UP000298347">
    <property type="component" value="Unassembled WGS sequence"/>
</dbReference>
<dbReference type="Gene3D" id="3.30.2090.10">
    <property type="entry name" value="Multidrug efflux transporter AcrB TolC docking domain, DN and DC subdomains"/>
    <property type="match status" value="3"/>
</dbReference>
<dbReference type="Gene3D" id="1.20.1640.10">
    <property type="entry name" value="Multidrug efflux transporter AcrB transmembrane domain"/>
    <property type="match status" value="3"/>
</dbReference>
<dbReference type="RefSeq" id="WP_135349218.1">
    <property type="nucleotide sequence ID" value="NZ_SRJD01000016.1"/>
</dbReference>
<name>A0A4Z0GM27_9BACL</name>
<feature type="transmembrane region" description="Helical" evidence="2">
    <location>
        <begin position="908"/>
        <end position="927"/>
    </location>
</feature>
<reference evidence="3 4" key="1">
    <citation type="journal article" date="2015" name="Int. J. Syst. Evol. Microbiol.">
        <title>Sporolactobacillus shoreae sp. nov. and Sporolactobacillus spathodeae sp. nov., two spore-forming lactic acid bacteria isolated from tree barks in Thailand.</title>
        <authorList>
            <person name="Thamacharoensuk T."/>
            <person name="Kitahara M."/>
            <person name="Ohkuma M."/>
            <person name="Thongchul N."/>
            <person name="Tanasupawat S."/>
        </authorList>
    </citation>
    <scope>NUCLEOTIDE SEQUENCE [LARGE SCALE GENOMIC DNA]</scope>
    <source>
        <strain evidence="3 4">BK92</strain>
    </source>
</reference>
<dbReference type="SUPFAM" id="SSF82714">
    <property type="entry name" value="Multidrug efflux transporter AcrB TolC docking domain, DN and DC subdomains"/>
    <property type="match status" value="2"/>
</dbReference>
<feature type="transmembrane region" description="Helical" evidence="2">
    <location>
        <begin position="495"/>
        <end position="516"/>
    </location>
</feature>